<evidence type="ECO:0000313" key="1">
    <source>
        <dbReference type="EMBL" id="GAA1616076.1"/>
    </source>
</evidence>
<accession>A0ABN2ES80</accession>
<comment type="caution">
    <text evidence="1">The sequence shown here is derived from an EMBL/GenBank/DDBJ whole genome shotgun (WGS) entry which is preliminary data.</text>
</comment>
<organism evidence="1 2">
    <name type="scientific">Nonomuraea maheshkhaliensis</name>
    <dbReference type="NCBI Taxonomy" id="419590"/>
    <lineage>
        <taxon>Bacteria</taxon>
        <taxon>Bacillati</taxon>
        <taxon>Actinomycetota</taxon>
        <taxon>Actinomycetes</taxon>
        <taxon>Streptosporangiales</taxon>
        <taxon>Streptosporangiaceae</taxon>
        <taxon>Nonomuraea</taxon>
    </lineage>
</organism>
<protein>
    <recommendedName>
        <fullName evidence="3">IS110 family transposase</fullName>
    </recommendedName>
</protein>
<proteinExistence type="predicted"/>
<reference evidence="1 2" key="1">
    <citation type="journal article" date="2019" name="Int. J. Syst. Evol. Microbiol.">
        <title>The Global Catalogue of Microorganisms (GCM) 10K type strain sequencing project: providing services to taxonomists for standard genome sequencing and annotation.</title>
        <authorList>
            <consortium name="The Broad Institute Genomics Platform"/>
            <consortium name="The Broad Institute Genome Sequencing Center for Infectious Disease"/>
            <person name="Wu L."/>
            <person name="Ma J."/>
        </authorList>
    </citation>
    <scope>NUCLEOTIDE SEQUENCE [LARGE SCALE GENOMIC DNA]</scope>
    <source>
        <strain evidence="1 2">JCM 13929</strain>
    </source>
</reference>
<evidence type="ECO:0008006" key="3">
    <source>
        <dbReference type="Google" id="ProtNLM"/>
    </source>
</evidence>
<sequence length="57" mass="6411">MTRLGRDARTRAYADRRTTEGKSKKEIIRCLKRYVAREVFPIIIEALSPADTSSAAA</sequence>
<dbReference type="EMBL" id="BAAAMU010000005">
    <property type="protein sequence ID" value="GAA1616076.1"/>
    <property type="molecule type" value="Genomic_DNA"/>
</dbReference>
<dbReference type="Proteomes" id="UP001500064">
    <property type="component" value="Unassembled WGS sequence"/>
</dbReference>
<keyword evidence="2" id="KW-1185">Reference proteome</keyword>
<gene>
    <name evidence="1" type="ORF">GCM10009733_010460</name>
</gene>
<name>A0ABN2ES80_9ACTN</name>
<evidence type="ECO:0000313" key="2">
    <source>
        <dbReference type="Proteomes" id="UP001500064"/>
    </source>
</evidence>